<comment type="caution">
    <text evidence="1">The sequence shown here is derived from an EMBL/GenBank/DDBJ whole genome shotgun (WGS) entry which is preliminary data.</text>
</comment>
<reference evidence="1" key="1">
    <citation type="journal article" date="2015" name="Nature">
        <title>Complex archaea that bridge the gap between prokaryotes and eukaryotes.</title>
        <authorList>
            <person name="Spang A."/>
            <person name="Saw J.H."/>
            <person name="Jorgensen S.L."/>
            <person name="Zaremba-Niedzwiedzka K."/>
            <person name="Martijn J."/>
            <person name="Lind A.E."/>
            <person name="van Eijk R."/>
            <person name="Schleper C."/>
            <person name="Guy L."/>
            <person name="Ettema T.J."/>
        </authorList>
    </citation>
    <scope>NUCLEOTIDE SEQUENCE</scope>
</reference>
<gene>
    <name evidence="1" type="ORF">LCGC14_2416480</name>
</gene>
<dbReference type="AlphaFoldDB" id="A0A0F9E346"/>
<feature type="non-terminal residue" evidence="1">
    <location>
        <position position="260"/>
    </location>
</feature>
<sequence>MQGSTTPRVEELMGRDFLVVPAVLVQAQVLHNNLGASLMPRDAITDDWAEGWNNIPVVIHDHPTVRGVSVSARSPEILNMRGVGYVFHARAVSNGTTQLKAEVWLDMARAEEVSELNIIMERLRAGERVELSTGFQTAVEETAGTFNGEDFERVLRPMDPDHLAIFVDLTGACSVKDGCGLGVNAAELIAQAERLTKEGNVSTNAEPGADAPVEQGKVLSLMSKLGTLLRGPKEGVVADANQNEARSLLRWLKISGMTNT</sequence>
<organism evidence="1">
    <name type="scientific">marine sediment metagenome</name>
    <dbReference type="NCBI Taxonomy" id="412755"/>
    <lineage>
        <taxon>unclassified sequences</taxon>
        <taxon>metagenomes</taxon>
        <taxon>ecological metagenomes</taxon>
    </lineage>
</organism>
<evidence type="ECO:0000313" key="1">
    <source>
        <dbReference type="EMBL" id="KKL24321.1"/>
    </source>
</evidence>
<protein>
    <submittedName>
        <fullName evidence="1">Uncharacterized protein</fullName>
    </submittedName>
</protein>
<dbReference type="EMBL" id="LAZR01036641">
    <property type="protein sequence ID" value="KKL24321.1"/>
    <property type="molecule type" value="Genomic_DNA"/>
</dbReference>
<name>A0A0F9E346_9ZZZZ</name>
<proteinExistence type="predicted"/>
<accession>A0A0F9E346</accession>